<dbReference type="Pfam" id="PF03720">
    <property type="entry name" value="UDPG_MGDP_dh_C"/>
    <property type="match status" value="1"/>
</dbReference>
<protein>
    <submittedName>
        <fullName evidence="6">Capsular biosynthesis protein</fullName>
    </submittedName>
</protein>
<reference evidence="6 7" key="1">
    <citation type="submission" date="2015-09" db="EMBL/GenBank/DDBJ databases">
        <title>Draft genome sequence of Hydrogenibacillus schlegelii DSM 2000.</title>
        <authorList>
            <person name="Hemp J."/>
        </authorList>
    </citation>
    <scope>NUCLEOTIDE SEQUENCE [LARGE SCALE GENOMIC DNA]</scope>
    <source>
        <strain evidence="6 7">MA 48</strain>
    </source>
</reference>
<evidence type="ECO:0000259" key="5">
    <source>
        <dbReference type="SMART" id="SM00984"/>
    </source>
</evidence>
<dbReference type="PANTHER" id="PTHR43491">
    <property type="entry name" value="UDP-N-ACETYL-D-MANNOSAMINE DEHYDROGENASE"/>
    <property type="match status" value="1"/>
</dbReference>
<keyword evidence="3" id="KW-0520">NAD</keyword>
<dbReference type="InterPro" id="IPR017476">
    <property type="entry name" value="UDP-Glc/GDP-Man"/>
</dbReference>
<dbReference type="Pfam" id="PF00984">
    <property type="entry name" value="UDPG_MGDP_dh"/>
    <property type="match status" value="1"/>
</dbReference>
<organism evidence="6 7">
    <name type="scientific">Hydrogenibacillus schlegelii</name>
    <name type="common">Bacillus schlegelii</name>
    <dbReference type="NCBI Taxonomy" id="1484"/>
    <lineage>
        <taxon>Bacteria</taxon>
        <taxon>Bacillati</taxon>
        <taxon>Bacillota</taxon>
        <taxon>Bacilli</taxon>
        <taxon>Bacillales</taxon>
        <taxon>Bacillales Family X. Incertae Sedis</taxon>
        <taxon>Hydrogenibacillus</taxon>
    </lineage>
</organism>
<accession>A0A132NAH0</accession>
<dbReference type="RefSeq" id="WP_066197939.1">
    <property type="nucleotide sequence ID" value="NZ_CBCSAS010000003.1"/>
</dbReference>
<dbReference type="OrthoDB" id="9803238at2"/>
<feature type="domain" description="UDP-glucose/GDP-mannose dehydrogenase C-terminal" evidence="5">
    <location>
        <begin position="326"/>
        <end position="422"/>
    </location>
</feature>
<evidence type="ECO:0000256" key="2">
    <source>
        <dbReference type="ARBA" id="ARBA00023002"/>
    </source>
</evidence>
<dbReference type="InterPro" id="IPR001732">
    <property type="entry name" value="UDP-Glc/GDP-Man_DH_N"/>
</dbReference>
<dbReference type="SMART" id="SM00984">
    <property type="entry name" value="UDPG_MGDP_dh_C"/>
    <property type="match status" value="1"/>
</dbReference>
<dbReference type="InterPro" id="IPR036291">
    <property type="entry name" value="NAD(P)-bd_dom_sf"/>
</dbReference>
<proteinExistence type="inferred from homology"/>
<dbReference type="Proteomes" id="UP000243024">
    <property type="component" value="Unassembled WGS sequence"/>
</dbReference>
<evidence type="ECO:0000313" key="7">
    <source>
        <dbReference type="Proteomes" id="UP000243024"/>
    </source>
</evidence>
<keyword evidence="7" id="KW-1185">Reference proteome</keyword>
<dbReference type="PIRSF" id="PIRSF000124">
    <property type="entry name" value="UDPglc_GDPman_dh"/>
    <property type="match status" value="1"/>
</dbReference>
<dbReference type="Pfam" id="PF03721">
    <property type="entry name" value="UDPG_MGDP_dh_N"/>
    <property type="match status" value="1"/>
</dbReference>
<dbReference type="InterPro" id="IPR028359">
    <property type="entry name" value="UDP_ManNAc/GlcNAc_DH"/>
</dbReference>
<sequence length="432" mass="47305">MERPLKVAVIGLGYVGLPLALLYAQNGARVIGIDVASSLVEALNRGESRSIEKDGDRPLPDLLQEMLALGRFRATIDYEEARAAGVDHYIVTVGIPVRGGEPDLRPFEASARMLGRVLKAGDLVLVRSTVVPGATEEVFRPILEAESGLVAGEDFDLAYSSERIAEGRAFEEFRTMPLAVGALGERGLERAIRLLRFVTDAEIYPSSIKVVETAKLFENIQRDVNLAMVQEFARFTERLGIDTLETIRIANTHRRVNLLLPGPGVGGYCVPNAFYYLRPKAEALGVRLPLLALARQLNDGVPRVLVDWVEEELRTLGGGFSGRTVAVLGLAMKDYSNDDRESPALVIADLIAARGAVVRAYDPLVEAPAMYRVGSWTEAVDGADVVFFLVKQRAFDALDWVDVGRRMKADGLIFDAKGVVPKDHRPQTVLRL</sequence>
<dbReference type="Gene3D" id="3.40.50.720">
    <property type="entry name" value="NAD(P)-binding Rossmann-like Domain"/>
    <property type="match status" value="2"/>
</dbReference>
<evidence type="ECO:0000256" key="3">
    <source>
        <dbReference type="ARBA" id="ARBA00023027"/>
    </source>
</evidence>
<dbReference type="InterPro" id="IPR008927">
    <property type="entry name" value="6-PGluconate_DH-like_C_sf"/>
</dbReference>
<dbReference type="EMBL" id="JXBB01000001">
    <property type="protein sequence ID" value="OAR05600.1"/>
    <property type="molecule type" value="Genomic_DNA"/>
</dbReference>
<gene>
    <name evidence="6" type="ORF">SA87_12090</name>
</gene>
<dbReference type="InterPro" id="IPR036220">
    <property type="entry name" value="UDP-Glc/GDP-Man_DH_C_sf"/>
</dbReference>
<dbReference type="SUPFAM" id="SSF51735">
    <property type="entry name" value="NAD(P)-binding Rossmann-fold domains"/>
    <property type="match status" value="1"/>
</dbReference>
<dbReference type="PANTHER" id="PTHR43491:SF2">
    <property type="entry name" value="UDP-N-ACETYL-D-MANNOSAMINE DEHYDROGENASE"/>
    <property type="match status" value="1"/>
</dbReference>
<dbReference type="GO" id="GO:0051287">
    <property type="term" value="F:NAD binding"/>
    <property type="evidence" value="ECO:0007669"/>
    <property type="project" value="InterPro"/>
</dbReference>
<evidence type="ECO:0000256" key="1">
    <source>
        <dbReference type="ARBA" id="ARBA00006601"/>
    </source>
</evidence>
<dbReference type="GO" id="GO:0016616">
    <property type="term" value="F:oxidoreductase activity, acting on the CH-OH group of donors, NAD or NADP as acceptor"/>
    <property type="evidence" value="ECO:0007669"/>
    <property type="project" value="InterPro"/>
</dbReference>
<comment type="caution">
    <text evidence="6">The sequence shown here is derived from an EMBL/GenBank/DDBJ whole genome shotgun (WGS) entry which is preliminary data.</text>
</comment>
<dbReference type="AlphaFoldDB" id="A0A132NAH0"/>
<dbReference type="PIRSF" id="PIRSF500136">
    <property type="entry name" value="UDP_ManNAc_DH"/>
    <property type="match status" value="1"/>
</dbReference>
<dbReference type="InterPro" id="IPR014026">
    <property type="entry name" value="UDP-Glc/GDP-Man_DH_dimer"/>
</dbReference>
<dbReference type="GO" id="GO:0016628">
    <property type="term" value="F:oxidoreductase activity, acting on the CH-CH group of donors, NAD or NADP as acceptor"/>
    <property type="evidence" value="ECO:0007669"/>
    <property type="project" value="InterPro"/>
</dbReference>
<name>A0A132NAH0_HYDSH</name>
<dbReference type="InterPro" id="IPR014027">
    <property type="entry name" value="UDP-Glc/GDP-Man_DH_C"/>
</dbReference>
<evidence type="ECO:0000256" key="4">
    <source>
        <dbReference type="PIRNR" id="PIRNR000124"/>
    </source>
</evidence>
<dbReference type="SUPFAM" id="SSF52413">
    <property type="entry name" value="UDP-glucose/GDP-mannose dehydrogenase C-terminal domain"/>
    <property type="match status" value="1"/>
</dbReference>
<dbReference type="SUPFAM" id="SSF48179">
    <property type="entry name" value="6-phosphogluconate dehydrogenase C-terminal domain-like"/>
    <property type="match status" value="1"/>
</dbReference>
<dbReference type="GO" id="GO:0000271">
    <property type="term" value="P:polysaccharide biosynthetic process"/>
    <property type="evidence" value="ECO:0007669"/>
    <property type="project" value="InterPro"/>
</dbReference>
<dbReference type="STRING" id="1484.SA87_12090"/>
<evidence type="ECO:0000313" key="6">
    <source>
        <dbReference type="EMBL" id="OAR05600.1"/>
    </source>
</evidence>
<comment type="similarity">
    <text evidence="1 4">Belongs to the UDP-glucose/GDP-mannose dehydrogenase family.</text>
</comment>
<dbReference type="NCBIfam" id="TIGR03026">
    <property type="entry name" value="NDP-sugDHase"/>
    <property type="match status" value="1"/>
</dbReference>
<keyword evidence="2" id="KW-0560">Oxidoreductase</keyword>